<feature type="region of interest" description="Disordered" evidence="2">
    <location>
        <begin position="64"/>
        <end position="93"/>
    </location>
</feature>
<feature type="region of interest" description="Disordered" evidence="2">
    <location>
        <begin position="1015"/>
        <end position="1042"/>
    </location>
</feature>
<dbReference type="EMBL" id="JASPKZ010000793">
    <property type="protein sequence ID" value="KAJ9599591.1"/>
    <property type="molecule type" value="Genomic_DNA"/>
</dbReference>
<evidence type="ECO:0000259" key="3">
    <source>
        <dbReference type="PROSITE" id="PS50157"/>
    </source>
</evidence>
<dbReference type="PROSITE" id="PS50157">
    <property type="entry name" value="ZINC_FINGER_C2H2_2"/>
    <property type="match status" value="2"/>
</dbReference>
<keyword evidence="5" id="KW-1185">Reference proteome</keyword>
<dbReference type="Proteomes" id="UP001233999">
    <property type="component" value="Unassembled WGS sequence"/>
</dbReference>
<evidence type="ECO:0000256" key="2">
    <source>
        <dbReference type="SAM" id="MobiDB-lite"/>
    </source>
</evidence>
<dbReference type="Gene3D" id="3.30.160.60">
    <property type="entry name" value="Classic Zinc Finger"/>
    <property type="match status" value="2"/>
</dbReference>
<evidence type="ECO:0000313" key="4">
    <source>
        <dbReference type="EMBL" id="KAJ9599591.1"/>
    </source>
</evidence>
<dbReference type="SUPFAM" id="SSF57667">
    <property type="entry name" value="beta-beta-alpha zinc fingers"/>
    <property type="match status" value="1"/>
</dbReference>
<feature type="compositionally biased region" description="Basic and acidic residues" evidence="2">
    <location>
        <begin position="1015"/>
        <end position="1027"/>
    </location>
</feature>
<gene>
    <name evidence="4" type="ORF">L9F63_009908</name>
</gene>
<name>A0AAD8ERE2_DIPPU</name>
<feature type="region of interest" description="Disordered" evidence="2">
    <location>
        <begin position="129"/>
        <end position="155"/>
    </location>
</feature>
<feature type="compositionally biased region" description="Low complexity" evidence="2">
    <location>
        <begin position="80"/>
        <end position="92"/>
    </location>
</feature>
<dbReference type="PROSITE" id="PS00028">
    <property type="entry name" value="ZINC_FINGER_C2H2_1"/>
    <property type="match status" value="3"/>
</dbReference>
<evidence type="ECO:0000256" key="1">
    <source>
        <dbReference type="PROSITE-ProRule" id="PRU00042"/>
    </source>
</evidence>
<keyword evidence="1" id="KW-0863">Zinc-finger</keyword>
<feature type="compositionally biased region" description="Basic and acidic residues" evidence="2">
    <location>
        <begin position="132"/>
        <end position="146"/>
    </location>
</feature>
<reference evidence="4" key="1">
    <citation type="journal article" date="2023" name="IScience">
        <title>Live-bearing cockroach genome reveals convergent evolutionary mechanisms linked to viviparity in insects and beyond.</title>
        <authorList>
            <person name="Fouks B."/>
            <person name="Harrison M.C."/>
            <person name="Mikhailova A.A."/>
            <person name="Marchal E."/>
            <person name="English S."/>
            <person name="Carruthers M."/>
            <person name="Jennings E.C."/>
            <person name="Chiamaka E.L."/>
            <person name="Frigard R.A."/>
            <person name="Pippel M."/>
            <person name="Attardo G.M."/>
            <person name="Benoit J.B."/>
            <person name="Bornberg-Bauer E."/>
            <person name="Tobe S.S."/>
        </authorList>
    </citation>
    <scope>NUCLEOTIDE SEQUENCE</scope>
    <source>
        <strain evidence="4">Stay&amp;Tobe</strain>
    </source>
</reference>
<dbReference type="InterPro" id="IPR013087">
    <property type="entry name" value="Znf_C2H2_type"/>
</dbReference>
<protein>
    <recommendedName>
        <fullName evidence="3">C2H2-type domain-containing protein</fullName>
    </recommendedName>
</protein>
<dbReference type="GO" id="GO:0008270">
    <property type="term" value="F:zinc ion binding"/>
    <property type="evidence" value="ECO:0007669"/>
    <property type="project" value="UniProtKB-KW"/>
</dbReference>
<feature type="domain" description="C2H2-type" evidence="3">
    <location>
        <begin position="1458"/>
        <end position="1485"/>
    </location>
</feature>
<dbReference type="SMART" id="SM00355">
    <property type="entry name" value="ZnF_C2H2"/>
    <property type="match status" value="4"/>
</dbReference>
<feature type="domain" description="C2H2-type" evidence="3">
    <location>
        <begin position="1430"/>
        <end position="1457"/>
    </location>
</feature>
<reference evidence="4" key="2">
    <citation type="submission" date="2023-05" db="EMBL/GenBank/DDBJ databases">
        <authorList>
            <person name="Fouks B."/>
        </authorList>
    </citation>
    <scope>NUCLEOTIDE SEQUENCE</scope>
    <source>
        <strain evidence="4">Stay&amp;Tobe</strain>
        <tissue evidence="4">Testes</tissue>
    </source>
</reference>
<feature type="non-terminal residue" evidence="4">
    <location>
        <position position="1"/>
    </location>
</feature>
<accession>A0AAD8ERE2</accession>
<evidence type="ECO:0000313" key="5">
    <source>
        <dbReference type="Proteomes" id="UP001233999"/>
    </source>
</evidence>
<keyword evidence="1" id="KW-0479">Metal-binding</keyword>
<organism evidence="4 5">
    <name type="scientific">Diploptera punctata</name>
    <name type="common">Pacific beetle cockroach</name>
    <dbReference type="NCBI Taxonomy" id="6984"/>
    <lineage>
        <taxon>Eukaryota</taxon>
        <taxon>Metazoa</taxon>
        <taxon>Ecdysozoa</taxon>
        <taxon>Arthropoda</taxon>
        <taxon>Hexapoda</taxon>
        <taxon>Insecta</taxon>
        <taxon>Pterygota</taxon>
        <taxon>Neoptera</taxon>
        <taxon>Polyneoptera</taxon>
        <taxon>Dictyoptera</taxon>
        <taxon>Blattodea</taxon>
        <taxon>Blaberoidea</taxon>
        <taxon>Blaberidae</taxon>
        <taxon>Diplopterinae</taxon>
        <taxon>Diploptera</taxon>
    </lineage>
</organism>
<dbReference type="InterPro" id="IPR036236">
    <property type="entry name" value="Znf_C2H2_sf"/>
</dbReference>
<feature type="compositionally biased region" description="Polar residues" evidence="2">
    <location>
        <begin position="1029"/>
        <end position="1042"/>
    </location>
</feature>
<proteinExistence type="predicted"/>
<comment type="caution">
    <text evidence="4">The sequence shown here is derived from an EMBL/GenBank/DDBJ whole genome shotgun (WGS) entry which is preliminary data.</text>
</comment>
<sequence>LQEAVPRLPAEEASCRCYVNRMRSSAPHRTKNRADAGRALICQGLSPTLSSQAIKLRISIEPAPVRQPGMRPDAAERPARGTPTPSPGGTRPVAIVGQRATGREQSPVRNRIGSVKICKNVFIKNNLNRRRQLTEKQRRRETERARERRRKMTGEALQEWRKRHAENARRRRAALLQERLKIQERVKTTLSLQQYPKSFSLKCGLCPCTFNNRWQLIKHREKAHCLNSGQFKCETCGKIMAKASEMIIHKQGCYKTTLSNMYPIKNNTTNHSIPFNILQENNHLPSLRNKEEIFNSAHYTSNSNELLSNSFHQSNFTNYLSRFNSQYQPNTGTGSFFSRNIPMERNEITGSSYKMLTDYIKQSEMMKHDYKLTHNVGYQTIHHFENNFDQELTNLPVSNIDSLYGNYSSHLSNDVQGCLSESCMDDQGYKFPSHVLKSNQFPNQNSTYQSAHFEQEQIFQSIYEWEYQHNRQTQSIIPNKDLSRSNDNNQHSLTNLSKNWQNKVSSSDMKQEDNYSLKVLPMETENEQIMNQDLKTFSILQSTQNKCSSVEKLCADFIQSDLKNWSSFDRKSITTTLKRNEGNESVEETSFNPNSGSMINNCKQNFIKLNENKSKDIYKDSAKCSTTENKQIYENEQGNGNDVPHKLISQVQAINDSKEMTIVSKDCGNKKNIQSLNCSIYNEQEFLNCASKSLAPSKTNVISSVEFIEELESEIKFCISQQPNVYIKDQNISKICDNNIDSNKVQISDISFKQNKNKTHLKNIAISEVTNNSQNKTASQEKQDEFTNFKMEKPLMNQLVHFKSISDITEHQLIEKHDIPTKNSEKENHSRFQNIALSNTSIEQTQSLTYPTYDNTENNNFDNSAILPVHNLQEQITCPTNDANICMKNWCPGINNKDVELNITISNFSNFYKDTRGHIDKNSESTTYLADSQSYKKIDKSSSKDEDKECNTSICKNVTKITDNKPSYGKSIHMEILNVIYDNESMCNTEKNKTLEKVNVDNHCTKYQNISRKDIQSQNKIEDHLSNKEPVTSTSNSPSLRNNTFKIDAWKNDIPISNDNEEKALDISKNIEIINTSPCNIFNYQSSSEEKISQEVEDKKLYNELPNKNIIKLIKCKGENGIPHYRISKICSPNKIRQNTTEIISKADNNSFCNFNSENEKQASNILKEVSNNGTSLKHKLSSGKNENKLIYEKSKQMNLENTNISNRMSKEQTSLQFFNNLQNTNSPMPASESQSISLEIENKFPKMKIRKIKMSLTNGTSTITQSTNFDNYENSTTNEDFDKNETKSLRSEENIPTEIKKLKLTENVNKTSDLAKNKDSLIPGLLIVNNNDNKLIMKTNEEYDKHQITQHAPNINQNFTRPHVSERNTDWESTVFPARQIPKSVSKAHATKRTHVIYVSKTRKALLKHNRYKHNADIEKKKQSRAKNHVCGVCGRKFVFGHLLQDHMNSHTGDTPYMCMICGTRLSMRSELMCHVKLHRQQYT</sequence>
<keyword evidence="1" id="KW-0862">Zinc</keyword>